<dbReference type="EMBL" id="BBYR01000068">
    <property type="protein sequence ID" value="GAP38203.1"/>
    <property type="molecule type" value="Genomic_DNA"/>
</dbReference>
<feature type="region of interest" description="Disordered" evidence="8">
    <location>
        <begin position="1"/>
        <end position="32"/>
    </location>
</feature>
<proteinExistence type="inferred from homology"/>
<dbReference type="STRING" id="1547922.ISF6_4397"/>
<evidence type="ECO:0000256" key="2">
    <source>
        <dbReference type="ARBA" id="ARBA00022448"/>
    </source>
</evidence>
<evidence type="ECO:0000256" key="3">
    <source>
        <dbReference type="ARBA" id="ARBA00022475"/>
    </source>
</evidence>
<evidence type="ECO:0000256" key="5">
    <source>
        <dbReference type="ARBA" id="ARBA00022989"/>
    </source>
</evidence>
<dbReference type="GO" id="GO:0005886">
    <property type="term" value="C:plasma membrane"/>
    <property type="evidence" value="ECO:0007669"/>
    <property type="project" value="UniProtKB-SubCell"/>
</dbReference>
<dbReference type="PROSITE" id="PS50928">
    <property type="entry name" value="ABC_TM1"/>
    <property type="match status" value="1"/>
</dbReference>
<name>A0A0K8P6A3_PISS1</name>
<organism evidence="10 11">
    <name type="scientific">Piscinibacter sakaiensis</name>
    <name type="common">Ideonella sakaiensis</name>
    <dbReference type="NCBI Taxonomy" id="1547922"/>
    <lineage>
        <taxon>Bacteria</taxon>
        <taxon>Pseudomonadati</taxon>
        <taxon>Pseudomonadota</taxon>
        <taxon>Betaproteobacteria</taxon>
        <taxon>Burkholderiales</taxon>
        <taxon>Sphaerotilaceae</taxon>
        <taxon>Piscinibacter</taxon>
    </lineage>
</organism>
<dbReference type="InterPro" id="IPR025966">
    <property type="entry name" value="OppC_N"/>
</dbReference>
<dbReference type="OrthoDB" id="9783218at2"/>
<sequence>MISNTAQPAPGPGIPAADAAPPERPPSSLRRWTELPPGARVSLATLAGIAAAAAFAPWLAPHTPFDPATLDLADALLPPAWMDGGRSTYLLGTDEQGRDLLSVLMYGSRISLVVAAASVLVSMLIGVLVGMVAGYFGGWLDGLLMRVVDVQLTLPSILLALFLDGVARAALPKAVYEELALVTLTLAIGLSQWPRFARLARSRTLVQRGAEYVAAARIVGVTPLRIMASHILPNASAPILVLLTVDFGIAVLNEASLSFLGVGAPPTSPSLGTLVRTGTDILFSGQWWPFAMPALVLVLLVLSVNTLGDALRDVLNPRLLRRV</sequence>
<dbReference type="PANTHER" id="PTHR43386">
    <property type="entry name" value="OLIGOPEPTIDE TRANSPORT SYSTEM PERMEASE PROTEIN APPC"/>
    <property type="match status" value="1"/>
</dbReference>
<evidence type="ECO:0000256" key="1">
    <source>
        <dbReference type="ARBA" id="ARBA00004651"/>
    </source>
</evidence>
<keyword evidence="11" id="KW-1185">Reference proteome</keyword>
<keyword evidence="2 7" id="KW-0813">Transport</keyword>
<reference evidence="10 11" key="2">
    <citation type="journal article" date="2016" name="Science">
        <title>A bacterium that degrades and assimilates poly(ethylene terephthalate).</title>
        <authorList>
            <person name="Yoshida S."/>
            <person name="Hiraga K."/>
            <person name="Takehana T."/>
            <person name="Taniguchi I."/>
            <person name="Yamaji H."/>
            <person name="Maeda Y."/>
            <person name="Toyohara K."/>
            <person name="Miyamoto K."/>
            <person name="Kimura Y."/>
            <person name="Oda K."/>
        </authorList>
    </citation>
    <scope>NUCLEOTIDE SEQUENCE [LARGE SCALE GENOMIC DNA]</scope>
    <source>
        <strain evidence="11">NBRC 110686 / TISTR 2288 / 201-F6</strain>
    </source>
</reference>
<dbReference type="SUPFAM" id="SSF161098">
    <property type="entry name" value="MetI-like"/>
    <property type="match status" value="1"/>
</dbReference>
<feature type="transmembrane region" description="Helical" evidence="7">
    <location>
        <begin position="287"/>
        <end position="308"/>
    </location>
</feature>
<feature type="transmembrane region" description="Helical" evidence="7">
    <location>
        <begin position="231"/>
        <end position="252"/>
    </location>
</feature>
<feature type="transmembrane region" description="Helical" evidence="7">
    <location>
        <begin position="41"/>
        <end position="60"/>
    </location>
</feature>
<dbReference type="InterPro" id="IPR000515">
    <property type="entry name" value="MetI-like"/>
</dbReference>
<dbReference type="InterPro" id="IPR035906">
    <property type="entry name" value="MetI-like_sf"/>
</dbReference>
<evidence type="ECO:0000313" key="10">
    <source>
        <dbReference type="EMBL" id="GAP38203.1"/>
    </source>
</evidence>
<keyword evidence="6 7" id="KW-0472">Membrane</keyword>
<dbReference type="RefSeq" id="WP_082368574.1">
    <property type="nucleotide sequence ID" value="NZ_BBYR01000068.1"/>
</dbReference>
<evidence type="ECO:0000256" key="6">
    <source>
        <dbReference type="ARBA" id="ARBA00023136"/>
    </source>
</evidence>
<comment type="similarity">
    <text evidence="7">Belongs to the binding-protein-dependent transport system permease family.</text>
</comment>
<dbReference type="CDD" id="cd06261">
    <property type="entry name" value="TM_PBP2"/>
    <property type="match status" value="1"/>
</dbReference>
<protein>
    <submittedName>
        <fullName evidence="10">Dipeptide transport system permease protein DppC</fullName>
    </submittedName>
</protein>
<feature type="domain" description="ABC transmembrane type-1" evidence="9">
    <location>
        <begin position="108"/>
        <end position="308"/>
    </location>
</feature>
<gene>
    <name evidence="10" type="ORF">ISF6_4397</name>
</gene>
<dbReference type="Proteomes" id="UP000037660">
    <property type="component" value="Unassembled WGS sequence"/>
</dbReference>
<dbReference type="InterPro" id="IPR050366">
    <property type="entry name" value="BP-dependent_transpt_permease"/>
</dbReference>
<reference evidence="11" key="1">
    <citation type="submission" date="2015-07" db="EMBL/GenBank/DDBJ databases">
        <title>Discovery of a poly(ethylene terephthalate assimilation.</title>
        <authorList>
            <person name="Yoshida S."/>
            <person name="Hiraga K."/>
            <person name="Takehana T."/>
            <person name="Taniguchi I."/>
            <person name="Yamaji H."/>
            <person name="Maeda Y."/>
            <person name="Toyohara K."/>
            <person name="Miyamoto K."/>
            <person name="Kimura Y."/>
            <person name="Oda K."/>
        </authorList>
    </citation>
    <scope>NUCLEOTIDE SEQUENCE [LARGE SCALE GENOMIC DNA]</scope>
    <source>
        <strain evidence="11">NBRC 110686 / TISTR 2288 / 201-F6</strain>
    </source>
</reference>
<dbReference type="Gene3D" id="1.10.3720.10">
    <property type="entry name" value="MetI-like"/>
    <property type="match status" value="1"/>
</dbReference>
<evidence type="ECO:0000256" key="8">
    <source>
        <dbReference type="SAM" id="MobiDB-lite"/>
    </source>
</evidence>
<evidence type="ECO:0000256" key="4">
    <source>
        <dbReference type="ARBA" id="ARBA00022692"/>
    </source>
</evidence>
<keyword evidence="5 7" id="KW-1133">Transmembrane helix</keyword>
<keyword evidence="4 7" id="KW-0812">Transmembrane</keyword>
<dbReference type="Pfam" id="PF12911">
    <property type="entry name" value="OppC_N"/>
    <property type="match status" value="1"/>
</dbReference>
<evidence type="ECO:0000256" key="7">
    <source>
        <dbReference type="RuleBase" id="RU363032"/>
    </source>
</evidence>
<keyword evidence="3" id="KW-1003">Cell membrane</keyword>
<comment type="caution">
    <text evidence="10">The sequence shown here is derived from an EMBL/GenBank/DDBJ whole genome shotgun (WGS) entry which is preliminary data.</text>
</comment>
<dbReference type="AlphaFoldDB" id="A0A0K8P6A3"/>
<dbReference type="GO" id="GO:0055085">
    <property type="term" value="P:transmembrane transport"/>
    <property type="evidence" value="ECO:0007669"/>
    <property type="project" value="InterPro"/>
</dbReference>
<comment type="subcellular location">
    <subcellularLocation>
        <location evidence="1 7">Cell membrane</location>
        <topology evidence="1 7">Multi-pass membrane protein</topology>
    </subcellularLocation>
</comment>
<evidence type="ECO:0000259" key="9">
    <source>
        <dbReference type="PROSITE" id="PS50928"/>
    </source>
</evidence>
<dbReference type="PANTHER" id="PTHR43386:SF26">
    <property type="entry name" value="ABC TRANSPORTER PERMEASE PROTEIN"/>
    <property type="match status" value="1"/>
</dbReference>
<accession>A0A0K8P6A3</accession>
<feature type="transmembrane region" description="Helical" evidence="7">
    <location>
        <begin position="110"/>
        <end position="136"/>
    </location>
</feature>
<dbReference type="Pfam" id="PF00528">
    <property type="entry name" value="BPD_transp_1"/>
    <property type="match status" value="1"/>
</dbReference>
<evidence type="ECO:0000313" key="11">
    <source>
        <dbReference type="Proteomes" id="UP000037660"/>
    </source>
</evidence>